<comment type="caution">
    <text evidence="1">The sequence shown here is derived from an EMBL/GenBank/DDBJ whole genome shotgun (WGS) entry which is preliminary data.</text>
</comment>
<organism evidence="1 2">
    <name type="scientific">Arctium lappa</name>
    <name type="common">Greater burdock</name>
    <name type="synonym">Lappa major</name>
    <dbReference type="NCBI Taxonomy" id="4217"/>
    <lineage>
        <taxon>Eukaryota</taxon>
        <taxon>Viridiplantae</taxon>
        <taxon>Streptophyta</taxon>
        <taxon>Embryophyta</taxon>
        <taxon>Tracheophyta</taxon>
        <taxon>Spermatophyta</taxon>
        <taxon>Magnoliopsida</taxon>
        <taxon>eudicotyledons</taxon>
        <taxon>Gunneridae</taxon>
        <taxon>Pentapetalae</taxon>
        <taxon>asterids</taxon>
        <taxon>campanulids</taxon>
        <taxon>Asterales</taxon>
        <taxon>Asteraceae</taxon>
        <taxon>Carduoideae</taxon>
        <taxon>Cardueae</taxon>
        <taxon>Arctiinae</taxon>
        <taxon>Arctium</taxon>
    </lineage>
</organism>
<reference evidence="1 2" key="2">
    <citation type="journal article" date="2022" name="Mol. Ecol. Resour.">
        <title>The genomes of chicory, endive, great burdock and yacon provide insights into Asteraceae paleo-polyploidization history and plant inulin production.</title>
        <authorList>
            <person name="Fan W."/>
            <person name="Wang S."/>
            <person name="Wang H."/>
            <person name="Wang A."/>
            <person name="Jiang F."/>
            <person name="Liu H."/>
            <person name="Zhao H."/>
            <person name="Xu D."/>
            <person name="Zhang Y."/>
        </authorList>
    </citation>
    <scope>NUCLEOTIDE SEQUENCE [LARGE SCALE GENOMIC DNA]</scope>
    <source>
        <strain evidence="2">cv. Niubang</strain>
    </source>
</reference>
<protein>
    <submittedName>
        <fullName evidence="1">Uncharacterized protein</fullName>
    </submittedName>
</protein>
<dbReference type="EMBL" id="CM042061">
    <property type="protein sequence ID" value="KAI3672803.1"/>
    <property type="molecule type" value="Genomic_DNA"/>
</dbReference>
<name>A0ACB8XS06_ARCLA</name>
<proteinExistence type="predicted"/>
<dbReference type="Proteomes" id="UP001055879">
    <property type="component" value="Linkage Group LG15"/>
</dbReference>
<reference evidence="2" key="1">
    <citation type="journal article" date="2022" name="Mol. Ecol. Resour.">
        <title>The genomes of chicory, endive, great burdock and yacon provide insights into Asteraceae palaeo-polyploidization history and plant inulin production.</title>
        <authorList>
            <person name="Fan W."/>
            <person name="Wang S."/>
            <person name="Wang H."/>
            <person name="Wang A."/>
            <person name="Jiang F."/>
            <person name="Liu H."/>
            <person name="Zhao H."/>
            <person name="Xu D."/>
            <person name="Zhang Y."/>
        </authorList>
    </citation>
    <scope>NUCLEOTIDE SEQUENCE [LARGE SCALE GENOMIC DNA]</scope>
    <source>
        <strain evidence="2">cv. Niubang</strain>
    </source>
</reference>
<keyword evidence="2" id="KW-1185">Reference proteome</keyword>
<evidence type="ECO:0000313" key="1">
    <source>
        <dbReference type="EMBL" id="KAI3672803.1"/>
    </source>
</evidence>
<gene>
    <name evidence="1" type="ORF">L6452_38903</name>
</gene>
<evidence type="ECO:0000313" key="2">
    <source>
        <dbReference type="Proteomes" id="UP001055879"/>
    </source>
</evidence>
<accession>A0ACB8XS06</accession>
<sequence length="385" mass="44985">MMDRDQAEMQNVGFFGLFKESVKTIFSWKKIFSQITLTFILPLSFIFIAHIIIADILDWRIERYENREYGHYYISRRQSSAWIGYWVFRLVYLTFLFLFSLLSTAAIVYTIATVYTGEDVTFKKVLKIVPRVWKRLTLTFLWTYFGFFIYNMVAGVVGFIWVTTVSDTTFGSILFWVLFSVYCIGFIYITAVWQLASVVTVLESSYGLKAMMKGNDLIKGKRWLSWFVFLVLYCILAGILMLFYVFIWNYSFFTLIVGLVCLLLLMILFLVGYVAQTMLYLICKSHHREPIDKMGLSTQLGGYLGEFEPAIKTNKDVELGKPQTQQQSYPQGKKTSREEFIRKLRSISSLQSRYLARRQKLRSGCKKFKVVKKFKVSISVCLLKI</sequence>